<dbReference type="RefSeq" id="WP_133227168.1">
    <property type="nucleotide sequence ID" value="NZ_SOZE01000003.1"/>
</dbReference>
<protein>
    <recommendedName>
        <fullName evidence="3">Lipocalin-like domain-containing protein</fullName>
    </recommendedName>
</protein>
<accession>A0A4Y8SKS8</accession>
<evidence type="ECO:0008006" key="3">
    <source>
        <dbReference type="Google" id="ProtNLM"/>
    </source>
</evidence>
<organism evidence="1 2">
    <name type="scientific">Mucilaginibacter psychrotolerans</name>
    <dbReference type="NCBI Taxonomy" id="1524096"/>
    <lineage>
        <taxon>Bacteria</taxon>
        <taxon>Pseudomonadati</taxon>
        <taxon>Bacteroidota</taxon>
        <taxon>Sphingobacteriia</taxon>
        <taxon>Sphingobacteriales</taxon>
        <taxon>Sphingobacteriaceae</taxon>
        <taxon>Mucilaginibacter</taxon>
    </lineage>
</organism>
<evidence type="ECO:0000313" key="2">
    <source>
        <dbReference type="Proteomes" id="UP000297540"/>
    </source>
</evidence>
<name>A0A4Y8SKS8_9SPHI</name>
<dbReference type="PROSITE" id="PS51257">
    <property type="entry name" value="PROKAR_LIPOPROTEIN"/>
    <property type="match status" value="1"/>
</dbReference>
<proteinExistence type="predicted"/>
<gene>
    <name evidence="1" type="ORF">E2R66_04695</name>
</gene>
<dbReference type="OrthoDB" id="769134at2"/>
<keyword evidence="2" id="KW-1185">Reference proteome</keyword>
<evidence type="ECO:0000313" key="1">
    <source>
        <dbReference type="EMBL" id="TFF39669.1"/>
    </source>
</evidence>
<dbReference type="AlphaFoldDB" id="A0A4Y8SKS8"/>
<dbReference type="EMBL" id="SOZE01000003">
    <property type="protein sequence ID" value="TFF39669.1"/>
    <property type="molecule type" value="Genomic_DNA"/>
</dbReference>
<dbReference type="Proteomes" id="UP000297540">
    <property type="component" value="Unassembled WGS sequence"/>
</dbReference>
<comment type="caution">
    <text evidence="1">The sequence shown here is derived from an EMBL/GenBank/DDBJ whole genome shotgun (WGS) entry which is preliminary data.</text>
</comment>
<sequence>MKPTVVIRYCLLLVVVVLVMSSCKKSGSTPANLIGTWNEPANPAGYSRSVSFAADGNFTAMFISSPRPNGAGGVYAGNITIYKGTFSVKRDSLITHISTMSAQEDAGTAVVTPSTQKLFEYATYKVNNNQLTINYTTYPADAPMPTQVNYTRAVSN</sequence>
<reference evidence="1 2" key="1">
    <citation type="journal article" date="2017" name="Int. J. Syst. Evol. Microbiol.">
        <title>Mucilaginibacterpsychrotolerans sp. nov., isolated from peatlands.</title>
        <authorList>
            <person name="Deng Y."/>
            <person name="Shen L."/>
            <person name="Xu B."/>
            <person name="Liu Y."/>
            <person name="Gu Z."/>
            <person name="Liu H."/>
            <person name="Zhou Y."/>
        </authorList>
    </citation>
    <scope>NUCLEOTIDE SEQUENCE [LARGE SCALE GENOMIC DNA]</scope>
    <source>
        <strain evidence="1 2">NH7-4</strain>
    </source>
</reference>